<keyword evidence="2" id="KW-1185">Reference proteome</keyword>
<dbReference type="Proteomes" id="UP000324222">
    <property type="component" value="Unassembled WGS sequence"/>
</dbReference>
<evidence type="ECO:0000313" key="1">
    <source>
        <dbReference type="EMBL" id="MPC56523.1"/>
    </source>
</evidence>
<name>A0A5B7GGM3_PORTR</name>
<comment type="caution">
    <text evidence="1">The sequence shown here is derived from an EMBL/GenBank/DDBJ whole genome shotgun (WGS) entry which is preliminary data.</text>
</comment>
<gene>
    <name evidence="1" type="ORF">E2C01_050485</name>
</gene>
<organism evidence="1 2">
    <name type="scientific">Portunus trituberculatus</name>
    <name type="common">Swimming crab</name>
    <name type="synonym">Neptunus trituberculatus</name>
    <dbReference type="NCBI Taxonomy" id="210409"/>
    <lineage>
        <taxon>Eukaryota</taxon>
        <taxon>Metazoa</taxon>
        <taxon>Ecdysozoa</taxon>
        <taxon>Arthropoda</taxon>
        <taxon>Crustacea</taxon>
        <taxon>Multicrustacea</taxon>
        <taxon>Malacostraca</taxon>
        <taxon>Eumalacostraca</taxon>
        <taxon>Eucarida</taxon>
        <taxon>Decapoda</taxon>
        <taxon>Pleocyemata</taxon>
        <taxon>Brachyura</taxon>
        <taxon>Eubrachyura</taxon>
        <taxon>Portunoidea</taxon>
        <taxon>Portunidae</taxon>
        <taxon>Portuninae</taxon>
        <taxon>Portunus</taxon>
    </lineage>
</organism>
<evidence type="ECO:0000313" key="2">
    <source>
        <dbReference type="Proteomes" id="UP000324222"/>
    </source>
</evidence>
<accession>A0A5B7GGM3</accession>
<dbReference type="EMBL" id="VSRR010014006">
    <property type="protein sequence ID" value="MPC56523.1"/>
    <property type="molecule type" value="Genomic_DNA"/>
</dbReference>
<proteinExistence type="predicted"/>
<reference evidence="1 2" key="1">
    <citation type="submission" date="2019-05" db="EMBL/GenBank/DDBJ databases">
        <title>Another draft genome of Portunus trituberculatus and its Hox gene families provides insights of decapod evolution.</title>
        <authorList>
            <person name="Jeong J.-H."/>
            <person name="Song I."/>
            <person name="Kim S."/>
            <person name="Choi T."/>
            <person name="Kim D."/>
            <person name="Ryu S."/>
            <person name="Kim W."/>
        </authorList>
    </citation>
    <scope>NUCLEOTIDE SEQUENCE [LARGE SCALE GENOMIC DNA]</scope>
    <source>
        <tissue evidence="1">Muscle</tissue>
    </source>
</reference>
<sequence length="9" mass="1021">MRRDTQGAS</sequence>
<protein>
    <submittedName>
        <fullName evidence="1">Uncharacterized protein</fullName>
    </submittedName>
</protein>